<accession>A0A7W6CZX7</accession>
<proteinExistence type="predicted"/>
<dbReference type="GO" id="GO:0016301">
    <property type="term" value="F:kinase activity"/>
    <property type="evidence" value="ECO:0007669"/>
    <property type="project" value="UniProtKB-KW"/>
</dbReference>
<dbReference type="RefSeq" id="WP_183393392.1">
    <property type="nucleotide sequence ID" value="NZ_JACIDR010000001.1"/>
</dbReference>
<dbReference type="Pfam" id="PF07568">
    <property type="entry name" value="HisKA_2"/>
    <property type="match status" value="1"/>
</dbReference>
<sequence>MDTTELAASVAPLDRQSPAVASLIHQFRNQLQTMASLVSLAAQRASAEESRAALDDLRARMEALTIIQPEDSASGGLLAADRMLTLLGHRIRQLYDPDGRRRVAVKICPLQAPPRQTGVLAQIVTELLIKIYRSEDDEAEIVLAEDGEFLAIWLTKREFADESAAASGSLGELLLEGLARSLGGAAVRGGDGLVRRVSVPREANGVDFTR</sequence>
<keyword evidence="3" id="KW-0808">Transferase</keyword>
<feature type="coiled-coil region" evidence="1">
    <location>
        <begin position="40"/>
        <end position="67"/>
    </location>
</feature>
<evidence type="ECO:0000256" key="1">
    <source>
        <dbReference type="SAM" id="Coils"/>
    </source>
</evidence>
<protein>
    <submittedName>
        <fullName evidence="3">Two-component sensor histidine kinase</fullName>
    </submittedName>
</protein>
<keyword evidence="4" id="KW-1185">Reference proteome</keyword>
<dbReference type="Proteomes" id="UP000528964">
    <property type="component" value="Unassembled WGS sequence"/>
</dbReference>
<keyword evidence="1" id="KW-0175">Coiled coil</keyword>
<gene>
    <name evidence="3" type="ORF">GGR24_000150</name>
</gene>
<evidence type="ECO:0000313" key="4">
    <source>
        <dbReference type="Proteomes" id="UP000528964"/>
    </source>
</evidence>
<feature type="domain" description="Signal transduction histidine kinase subgroup 2 dimerisation and phosphoacceptor" evidence="2">
    <location>
        <begin position="25"/>
        <end position="74"/>
    </location>
</feature>
<reference evidence="3 4" key="1">
    <citation type="submission" date="2020-08" db="EMBL/GenBank/DDBJ databases">
        <title>Genomic Encyclopedia of Type Strains, Phase IV (KMG-IV): sequencing the most valuable type-strain genomes for metagenomic binning, comparative biology and taxonomic classification.</title>
        <authorList>
            <person name="Goeker M."/>
        </authorList>
    </citation>
    <scope>NUCLEOTIDE SEQUENCE [LARGE SCALE GENOMIC DNA]</scope>
    <source>
        <strain evidence="3 4">DSM 25481</strain>
    </source>
</reference>
<name>A0A7W6CZX7_9HYPH</name>
<organism evidence="3 4">
    <name type="scientific">Hansschlegelia beijingensis</name>
    <dbReference type="NCBI Taxonomy" id="1133344"/>
    <lineage>
        <taxon>Bacteria</taxon>
        <taxon>Pseudomonadati</taxon>
        <taxon>Pseudomonadota</taxon>
        <taxon>Alphaproteobacteria</taxon>
        <taxon>Hyphomicrobiales</taxon>
        <taxon>Methylopilaceae</taxon>
        <taxon>Hansschlegelia</taxon>
    </lineage>
</organism>
<keyword evidence="3" id="KW-0418">Kinase</keyword>
<dbReference type="AlphaFoldDB" id="A0A7W6CZX7"/>
<evidence type="ECO:0000313" key="3">
    <source>
        <dbReference type="EMBL" id="MBB3971517.1"/>
    </source>
</evidence>
<comment type="caution">
    <text evidence="3">The sequence shown here is derived from an EMBL/GenBank/DDBJ whole genome shotgun (WGS) entry which is preliminary data.</text>
</comment>
<evidence type="ECO:0000259" key="2">
    <source>
        <dbReference type="Pfam" id="PF07568"/>
    </source>
</evidence>
<dbReference type="EMBL" id="JACIDR010000001">
    <property type="protein sequence ID" value="MBB3971517.1"/>
    <property type="molecule type" value="Genomic_DNA"/>
</dbReference>
<dbReference type="InterPro" id="IPR011495">
    <property type="entry name" value="Sig_transdc_His_kin_sub2_dim/P"/>
</dbReference>